<evidence type="ECO:0000313" key="5">
    <source>
        <dbReference type="EMBL" id="MBB4142632.1"/>
    </source>
</evidence>
<dbReference type="SUPFAM" id="SSF55811">
    <property type="entry name" value="Nudix"/>
    <property type="match status" value="1"/>
</dbReference>
<protein>
    <submittedName>
        <fullName evidence="5">ADP-ribose pyrophosphatase YjhB (NUDIX family)</fullName>
    </submittedName>
</protein>
<dbReference type="PROSITE" id="PS00893">
    <property type="entry name" value="NUDIX_BOX"/>
    <property type="match status" value="1"/>
</dbReference>
<dbReference type="PANTHER" id="PTHR43736:SF1">
    <property type="entry name" value="DIHYDRONEOPTERIN TRIPHOSPHATE DIPHOSPHATASE"/>
    <property type="match status" value="1"/>
</dbReference>
<evidence type="ECO:0000256" key="1">
    <source>
        <dbReference type="ARBA" id="ARBA00001946"/>
    </source>
</evidence>
<dbReference type="EMBL" id="JACIEC010000001">
    <property type="protein sequence ID" value="MBB4142632.1"/>
    <property type="molecule type" value="Genomic_DNA"/>
</dbReference>
<dbReference type="InterPro" id="IPR015797">
    <property type="entry name" value="NUDIX_hydrolase-like_dom_sf"/>
</dbReference>
<evidence type="ECO:0000256" key="2">
    <source>
        <dbReference type="ARBA" id="ARBA00022801"/>
    </source>
</evidence>
<dbReference type="PANTHER" id="PTHR43736">
    <property type="entry name" value="ADP-RIBOSE PYROPHOSPHATASE"/>
    <property type="match status" value="1"/>
</dbReference>
<dbReference type="Proteomes" id="UP000519897">
    <property type="component" value="Unassembled WGS sequence"/>
</dbReference>
<dbReference type="PRINTS" id="PR00502">
    <property type="entry name" value="NUDIXFAMILY"/>
</dbReference>
<dbReference type="PROSITE" id="PS51462">
    <property type="entry name" value="NUDIX"/>
    <property type="match status" value="1"/>
</dbReference>
<dbReference type="AlphaFoldDB" id="A0A7W6PR54"/>
<dbReference type="Gene3D" id="3.90.79.10">
    <property type="entry name" value="Nucleoside Triphosphate Pyrophosphohydrolase"/>
    <property type="match status" value="1"/>
</dbReference>
<keyword evidence="6" id="KW-1185">Reference proteome</keyword>
<accession>A0A7W6PR54</accession>
<gene>
    <name evidence="5" type="ORF">GGQ72_001131</name>
</gene>
<dbReference type="InterPro" id="IPR020476">
    <property type="entry name" value="Nudix_hydrolase"/>
</dbReference>
<sequence length="141" mass="15648">MPEQPRLASSAILERDGRFLLIRRRNPPSADLFAFPGGRAEPGETPEETALREFEEETGIPVRDPELFASYDLPTRAENGQMTSHFLLSVFLVQSDSSNEAIAADDASDAGWYTAEEIRSLPVPASVLECAERLAQRRQTK</sequence>
<organism evidence="5 6">
    <name type="scientific">Rhizobium rhizoryzae</name>
    <dbReference type="NCBI Taxonomy" id="451876"/>
    <lineage>
        <taxon>Bacteria</taxon>
        <taxon>Pseudomonadati</taxon>
        <taxon>Pseudomonadota</taxon>
        <taxon>Alphaproteobacteria</taxon>
        <taxon>Hyphomicrobiales</taxon>
        <taxon>Rhizobiaceae</taxon>
        <taxon>Rhizobium/Agrobacterium group</taxon>
        <taxon>Rhizobium</taxon>
    </lineage>
</organism>
<dbReference type="RefSeq" id="WP_165136519.1">
    <property type="nucleotide sequence ID" value="NZ_CP049250.1"/>
</dbReference>
<evidence type="ECO:0000256" key="3">
    <source>
        <dbReference type="RuleBase" id="RU003476"/>
    </source>
</evidence>
<evidence type="ECO:0000259" key="4">
    <source>
        <dbReference type="PROSITE" id="PS51462"/>
    </source>
</evidence>
<dbReference type="Pfam" id="PF00293">
    <property type="entry name" value="NUDIX"/>
    <property type="match status" value="1"/>
</dbReference>
<name>A0A7W6PR54_9HYPH</name>
<comment type="similarity">
    <text evidence="3">Belongs to the Nudix hydrolase family.</text>
</comment>
<comment type="caution">
    <text evidence="5">The sequence shown here is derived from an EMBL/GenBank/DDBJ whole genome shotgun (WGS) entry which is preliminary data.</text>
</comment>
<keyword evidence="2 3" id="KW-0378">Hydrolase</keyword>
<dbReference type="InterPro" id="IPR020084">
    <property type="entry name" value="NUDIX_hydrolase_CS"/>
</dbReference>
<comment type="cofactor">
    <cofactor evidence="1">
        <name>Mg(2+)</name>
        <dbReference type="ChEBI" id="CHEBI:18420"/>
    </cofactor>
</comment>
<evidence type="ECO:0000313" key="6">
    <source>
        <dbReference type="Proteomes" id="UP000519897"/>
    </source>
</evidence>
<dbReference type="GO" id="GO:0016787">
    <property type="term" value="F:hydrolase activity"/>
    <property type="evidence" value="ECO:0007669"/>
    <property type="project" value="UniProtKB-KW"/>
</dbReference>
<reference evidence="5 6" key="1">
    <citation type="submission" date="2020-08" db="EMBL/GenBank/DDBJ databases">
        <title>Genomic Encyclopedia of Type Strains, Phase IV (KMG-IV): sequencing the most valuable type-strain genomes for metagenomic binning, comparative biology and taxonomic classification.</title>
        <authorList>
            <person name="Goeker M."/>
        </authorList>
    </citation>
    <scope>NUCLEOTIDE SEQUENCE [LARGE SCALE GENOMIC DNA]</scope>
    <source>
        <strain evidence="5 6">DSM 29514</strain>
    </source>
</reference>
<proteinExistence type="inferred from homology"/>
<dbReference type="InterPro" id="IPR000086">
    <property type="entry name" value="NUDIX_hydrolase_dom"/>
</dbReference>
<feature type="domain" description="Nudix hydrolase" evidence="4">
    <location>
        <begin position="4"/>
        <end position="136"/>
    </location>
</feature>
<dbReference type="CDD" id="cd04673">
    <property type="entry name" value="NUDIX_ADPRase"/>
    <property type="match status" value="1"/>
</dbReference>